<keyword evidence="11" id="KW-1185">Reference proteome</keyword>
<dbReference type="GeneID" id="6076841"/>
<keyword evidence="6 8" id="KW-0472">Membrane</keyword>
<dbReference type="AlphaFoldDB" id="B0DAT9"/>
<dbReference type="PANTHER" id="PTHR23514">
    <property type="entry name" value="BYPASS OF STOP CODON PROTEIN 6"/>
    <property type="match status" value="1"/>
</dbReference>
<evidence type="ECO:0000256" key="1">
    <source>
        <dbReference type="ARBA" id="ARBA00004127"/>
    </source>
</evidence>
<accession>B0DAT9</accession>
<proteinExistence type="inferred from homology"/>
<dbReference type="KEGG" id="lbc:LACBIDRAFT_297765"/>
<dbReference type="EMBL" id="DS547102">
    <property type="protein sequence ID" value="EDR08087.1"/>
    <property type="molecule type" value="Genomic_DNA"/>
</dbReference>
<dbReference type="InterPro" id="IPR051788">
    <property type="entry name" value="MFS_Transporter"/>
</dbReference>
<dbReference type="OrthoDB" id="413079at2759"/>
<feature type="transmembrane region" description="Helical" evidence="8">
    <location>
        <begin position="394"/>
        <end position="413"/>
    </location>
</feature>
<name>B0DAT9_LACBS</name>
<dbReference type="Proteomes" id="UP000001194">
    <property type="component" value="Unassembled WGS sequence"/>
</dbReference>
<evidence type="ECO:0000256" key="2">
    <source>
        <dbReference type="ARBA" id="ARBA00008335"/>
    </source>
</evidence>
<evidence type="ECO:0000256" key="3">
    <source>
        <dbReference type="ARBA" id="ARBA00022448"/>
    </source>
</evidence>
<feature type="transmembrane region" description="Helical" evidence="8">
    <location>
        <begin position="271"/>
        <end position="292"/>
    </location>
</feature>
<evidence type="ECO:0000256" key="8">
    <source>
        <dbReference type="SAM" id="Phobius"/>
    </source>
</evidence>
<dbReference type="InterPro" id="IPR020846">
    <property type="entry name" value="MFS_dom"/>
</dbReference>
<feature type="transmembrane region" description="Helical" evidence="8">
    <location>
        <begin position="63"/>
        <end position="81"/>
    </location>
</feature>
<keyword evidence="3" id="KW-0813">Transport</keyword>
<dbReference type="GO" id="GO:0012505">
    <property type="term" value="C:endomembrane system"/>
    <property type="evidence" value="ECO:0007669"/>
    <property type="project" value="UniProtKB-SubCell"/>
</dbReference>
<feature type="domain" description="Major facilitator superfamily (MFS) profile" evidence="9">
    <location>
        <begin position="329"/>
        <end position="509"/>
    </location>
</feature>
<dbReference type="GO" id="GO:0016020">
    <property type="term" value="C:membrane"/>
    <property type="evidence" value="ECO:0007669"/>
    <property type="project" value="TreeGrafter"/>
</dbReference>
<keyword evidence="5 8" id="KW-1133">Transmembrane helix</keyword>
<evidence type="ECO:0000313" key="10">
    <source>
        <dbReference type="EMBL" id="EDR08087.1"/>
    </source>
</evidence>
<evidence type="ECO:0000256" key="6">
    <source>
        <dbReference type="ARBA" id="ARBA00023136"/>
    </source>
</evidence>
<comment type="similarity">
    <text evidence="2">Belongs to the major facilitator superfamily.</text>
</comment>
<feature type="transmembrane region" description="Helical" evidence="8">
    <location>
        <begin position="101"/>
        <end position="123"/>
    </location>
</feature>
<dbReference type="SUPFAM" id="SSF103473">
    <property type="entry name" value="MFS general substrate transporter"/>
    <property type="match status" value="1"/>
</dbReference>
<dbReference type="PROSITE" id="PS50850">
    <property type="entry name" value="MFS"/>
    <property type="match status" value="1"/>
</dbReference>
<dbReference type="InParanoid" id="B0DAT9"/>
<evidence type="ECO:0000256" key="5">
    <source>
        <dbReference type="ARBA" id="ARBA00022989"/>
    </source>
</evidence>
<feature type="transmembrane region" description="Helical" evidence="8">
    <location>
        <begin position="245"/>
        <end position="265"/>
    </location>
</feature>
<feature type="transmembrane region" description="Helical" evidence="8">
    <location>
        <begin position="482"/>
        <end position="501"/>
    </location>
</feature>
<feature type="transmembrane region" description="Helical" evidence="8">
    <location>
        <begin position="419"/>
        <end position="436"/>
    </location>
</feature>
<feature type="transmembrane region" description="Helical" evidence="8">
    <location>
        <begin position="448"/>
        <end position="470"/>
    </location>
</feature>
<evidence type="ECO:0000259" key="9">
    <source>
        <dbReference type="PROSITE" id="PS50850"/>
    </source>
</evidence>
<evidence type="ECO:0000256" key="4">
    <source>
        <dbReference type="ARBA" id="ARBA00022692"/>
    </source>
</evidence>
<organism evidence="11">
    <name type="scientific">Laccaria bicolor (strain S238N-H82 / ATCC MYA-4686)</name>
    <name type="common">Bicoloured deceiver</name>
    <name type="synonym">Laccaria laccata var. bicolor</name>
    <dbReference type="NCBI Taxonomy" id="486041"/>
    <lineage>
        <taxon>Eukaryota</taxon>
        <taxon>Fungi</taxon>
        <taxon>Dikarya</taxon>
        <taxon>Basidiomycota</taxon>
        <taxon>Agaricomycotina</taxon>
        <taxon>Agaricomycetes</taxon>
        <taxon>Agaricomycetidae</taxon>
        <taxon>Agaricales</taxon>
        <taxon>Agaricineae</taxon>
        <taxon>Hydnangiaceae</taxon>
        <taxon>Laccaria</taxon>
    </lineage>
</organism>
<dbReference type="PANTHER" id="PTHR23514:SF3">
    <property type="entry name" value="BYPASS OF STOP CODON PROTEIN 6"/>
    <property type="match status" value="1"/>
</dbReference>
<reference evidence="10 11" key="1">
    <citation type="journal article" date="2008" name="Nature">
        <title>The genome of Laccaria bicolor provides insights into mycorrhizal symbiosis.</title>
        <authorList>
            <person name="Martin F."/>
            <person name="Aerts A."/>
            <person name="Ahren D."/>
            <person name="Brun A."/>
            <person name="Danchin E.G.J."/>
            <person name="Duchaussoy F."/>
            <person name="Gibon J."/>
            <person name="Kohler A."/>
            <person name="Lindquist E."/>
            <person name="Pereda V."/>
            <person name="Salamov A."/>
            <person name="Shapiro H.J."/>
            <person name="Wuyts J."/>
            <person name="Blaudez D."/>
            <person name="Buee M."/>
            <person name="Brokstein P."/>
            <person name="Canbaeck B."/>
            <person name="Cohen D."/>
            <person name="Courty P.E."/>
            <person name="Coutinho P.M."/>
            <person name="Delaruelle C."/>
            <person name="Detter J.C."/>
            <person name="Deveau A."/>
            <person name="DiFazio S."/>
            <person name="Duplessis S."/>
            <person name="Fraissinet-Tachet L."/>
            <person name="Lucic E."/>
            <person name="Frey-Klett P."/>
            <person name="Fourrey C."/>
            <person name="Feussner I."/>
            <person name="Gay G."/>
            <person name="Grimwood J."/>
            <person name="Hoegger P.J."/>
            <person name="Jain P."/>
            <person name="Kilaru S."/>
            <person name="Labbe J."/>
            <person name="Lin Y.C."/>
            <person name="Legue V."/>
            <person name="Le Tacon F."/>
            <person name="Marmeisse R."/>
            <person name="Melayah D."/>
            <person name="Montanini B."/>
            <person name="Muratet M."/>
            <person name="Nehls U."/>
            <person name="Niculita-Hirzel H."/>
            <person name="Oudot-Le Secq M.P."/>
            <person name="Peter M."/>
            <person name="Quesneville H."/>
            <person name="Rajashekar B."/>
            <person name="Reich M."/>
            <person name="Rouhier N."/>
            <person name="Schmutz J."/>
            <person name="Yin T."/>
            <person name="Chalot M."/>
            <person name="Henrissat B."/>
            <person name="Kuees U."/>
            <person name="Lucas S."/>
            <person name="Van de Peer Y."/>
            <person name="Podila G.K."/>
            <person name="Polle A."/>
            <person name="Pukkila P.J."/>
            <person name="Richardson P.M."/>
            <person name="Rouze P."/>
            <person name="Sanders I.R."/>
            <person name="Stajich J.E."/>
            <person name="Tunlid A."/>
            <person name="Tuskan G."/>
            <person name="Grigoriev I.V."/>
        </authorList>
    </citation>
    <scope>NUCLEOTIDE SEQUENCE [LARGE SCALE GENOMIC DNA]</scope>
    <source>
        <strain evidence="11">S238N-H82 / ATCC MYA-4686</strain>
    </source>
</reference>
<evidence type="ECO:0000256" key="7">
    <source>
        <dbReference type="SAM" id="MobiDB-lite"/>
    </source>
</evidence>
<evidence type="ECO:0000313" key="11">
    <source>
        <dbReference type="Proteomes" id="UP000001194"/>
    </source>
</evidence>
<dbReference type="InterPro" id="IPR036259">
    <property type="entry name" value="MFS_trans_sf"/>
</dbReference>
<dbReference type="RefSeq" id="XP_001881157.1">
    <property type="nucleotide sequence ID" value="XM_001881122.1"/>
</dbReference>
<feature type="transmembrane region" description="Helical" evidence="8">
    <location>
        <begin position="328"/>
        <end position="354"/>
    </location>
</feature>
<dbReference type="FunFam" id="1.20.1250.20:FF:000286">
    <property type="entry name" value="MFS efflux transporter"/>
    <property type="match status" value="1"/>
</dbReference>
<protein>
    <submittedName>
        <fullName evidence="10">DHA1 transporter</fullName>
    </submittedName>
</protein>
<dbReference type="Pfam" id="PF07690">
    <property type="entry name" value="MFS_1"/>
    <property type="match status" value="1"/>
</dbReference>
<keyword evidence="4 8" id="KW-0812">Transmembrane</keyword>
<dbReference type="Gene3D" id="1.20.1250.20">
    <property type="entry name" value="MFS general substrate transporter like domains"/>
    <property type="match status" value="1"/>
</dbReference>
<feature type="transmembrane region" description="Helical" evidence="8">
    <location>
        <begin position="366"/>
        <end position="385"/>
    </location>
</feature>
<feature type="region of interest" description="Disordered" evidence="7">
    <location>
        <begin position="25"/>
        <end position="59"/>
    </location>
</feature>
<sequence>MSHPPSSMMELDVLSMESRKRSFTTEVASVPSVTPTKSGEPSLGNGSLGTRSSSAPPSRKQITTGRIQFLALCFCLFLAGWNDGSTGPLLLRIQDAYHVNFLIVSLMFVFACVVSIWCISTAYRFELHDQGFVSGALINVPLNDKLGFGRVSFKMISVDGTTSNNVPGTLSRLSQLVRSIDRQLNHNPPPIYRRFMSGCRLCNPSAWTPVSCICFCVRNQWGWHSSTANGFVATLKDNPEAKMGILHAAYGVGALAAPLVATQFAQLHRWSFHYMISLGLTIANAIVLWVVFRFKNQDDCLLQAGETVAQKVAGEDDHKFRQIMQTKAVHLLALFTLVYVGVEVTIGGWIVTFIIQVRKGGPSSGYISSGFFGGLALGRVLLLWVNQKVGERRALFIYAFLAIGLEIVVWTVPSLVGDAIAISIVGLLLGPMYPIAMNHASRVLPRWILTGSIGWIAGFGQAGSAVLPFMTGAIAEKHGIKTLHPFLAAMMVVMTLLWAIVPRTSRRGD</sequence>
<gene>
    <name evidence="10" type="ORF">LACBIDRAFT_297765</name>
</gene>
<dbReference type="InterPro" id="IPR011701">
    <property type="entry name" value="MFS"/>
</dbReference>
<dbReference type="GO" id="GO:0022857">
    <property type="term" value="F:transmembrane transporter activity"/>
    <property type="evidence" value="ECO:0007669"/>
    <property type="project" value="InterPro"/>
</dbReference>
<dbReference type="HOGENOM" id="CLU_021993_6_0_1"/>
<comment type="subcellular location">
    <subcellularLocation>
        <location evidence="1">Endomembrane system</location>
        <topology evidence="1">Multi-pass membrane protein</topology>
    </subcellularLocation>
</comment>